<dbReference type="Gene3D" id="3.90.230.10">
    <property type="entry name" value="Creatinase/methionine aminopeptidase superfamily"/>
    <property type="match status" value="1"/>
</dbReference>
<evidence type="ECO:0000256" key="9">
    <source>
        <dbReference type="ARBA" id="ARBA00043990"/>
    </source>
</evidence>
<evidence type="ECO:0000256" key="12">
    <source>
        <dbReference type="ARBA" id="ARBA00044252"/>
    </source>
</evidence>
<dbReference type="Gene3D" id="3.40.350.10">
    <property type="entry name" value="Creatinase/prolidase N-terminal domain"/>
    <property type="match status" value="1"/>
</dbReference>
<evidence type="ECO:0000256" key="7">
    <source>
        <dbReference type="ARBA" id="ARBA00023049"/>
    </source>
</evidence>
<dbReference type="GeneID" id="111299154"/>
<organism evidence="17 18">
    <name type="scientific">Durio zibethinus</name>
    <name type="common">Durian</name>
    <dbReference type="NCBI Taxonomy" id="66656"/>
    <lineage>
        <taxon>Eukaryota</taxon>
        <taxon>Viridiplantae</taxon>
        <taxon>Streptophyta</taxon>
        <taxon>Embryophyta</taxon>
        <taxon>Tracheophyta</taxon>
        <taxon>Spermatophyta</taxon>
        <taxon>Magnoliopsida</taxon>
        <taxon>eudicotyledons</taxon>
        <taxon>Gunneridae</taxon>
        <taxon>Pentapetalae</taxon>
        <taxon>rosids</taxon>
        <taxon>malvids</taxon>
        <taxon>Malvales</taxon>
        <taxon>Malvaceae</taxon>
        <taxon>Helicteroideae</taxon>
        <taxon>Durio</taxon>
    </lineage>
</organism>
<dbReference type="PANTHER" id="PTHR48480:SF2">
    <property type="entry name" value="PEPTIDASE D"/>
    <property type="match status" value="1"/>
</dbReference>
<comment type="similarity">
    <text evidence="9">Belongs to the peptidase M24B family. Eukaryotic-type prolidase subfamily.</text>
</comment>
<comment type="subunit">
    <text evidence="2">Homodimer.</text>
</comment>
<dbReference type="Pfam" id="PF00557">
    <property type="entry name" value="Peptidase_M24"/>
    <property type="match status" value="1"/>
</dbReference>
<proteinExistence type="inferred from homology"/>
<dbReference type="AlphaFoldDB" id="A0A6P5ZAT2"/>
<keyword evidence="3" id="KW-0645">Protease</keyword>
<dbReference type="InterPro" id="IPR052433">
    <property type="entry name" value="X-Pro_dipept-like"/>
</dbReference>
<feature type="domain" description="Aminopeptidase P N-terminal" evidence="16">
    <location>
        <begin position="14"/>
        <end position="158"/>
    </location>
</feature>
<evidence type="ECO:0000256" key="2">
    <source>
        <dbReference type="ARBA" id="ARBA00011738"/>
    </source>
</evidence>
<dbReference type="InterPro" id="IPR007865">
    <property type="entry name" value="Aminopep_P_N"/>
</dbReference>
<evidence type="ECO:0000313" key="18">
    <source>
        <dbReference type="RefSeq" id="XP_022749914.1"/>
    </source>
</evidence>
<dbReference type="SUPFAM" id="SSF55920">
    <property type="entry name" value="Creatinase/aminopeptidase"/>
    <property type="match status" value="1"/>
</dbReference>
<evidence type="ECO:0000256" key="14">
    <source>
        <dbReference type="ARBA" id="ARBA00044351"/>
    </source>
</evidence>
<dbReference type="InterPro" id="IPR029149">
    <property type="entry name" value="Creatin/AminoP/Spt16_N"/>
</dbReference>
<evidence type="ECO:0000256" key="10">
    <source>
        <dbReference type="ARBA" id="ARBA00044051"/>
    </source>
</evidence>
<evidence type="ECO:0000256" key="11">
    <source>
        <dbReference type="ARBA" id="ARBA00044141"/>
    </source>
</evidence>
<evidence type="ECO:0000256" key="5">
    <source>
        <dbReference type="ARBA" id="ARBA00022801"/>
    </source>
</evidence>
<evidence type="ECO:0000256" key="8">
    <source>
        <dbReference type="ARBA" id="ARBA00023211"/>
    </source>
</evidence>
<gene>
    <name evidence="18" type="primary">LOC111299154</name>
</gene>
<dbReference type="GO" id="GO:0070006">
    <property type="term" value="F:metalloaminopeptidase activity"/>
    <property type="evidence" value="ECO:0007669"/>
    <property type="project" value="InterPro"/>
</dbReference>
<dbReference type="GO" id="GO:0006508">
    <property type="term" value="P:proteolysis"/>
    <property type="evidence" value="ECO:0007669"/>
    <property type="project" value="UniProtKB-KW"/>
</dbReference>
<dbReference type="SMART" id="SM01011">
    <property type="entry name" value="AMP_N"/>
    <property type="match status" value="1"/>
</dbReference>
<evidence type="ECO:0000313" key="17">
    <source>
        <dbReference type="Proteomes" id="UP000515121"/>
    </source>
</evidence>
<evidence type="ECO:0000256" key="15">
    <source>
        <dbReference type="ARBA" id="ARBA00048994"/>
    </source>
</evidence>
<dbReference type="Pfam" id="PF05195">
    <property type="entry name" value="AMP_N"/>
    <property type="match status" value="1"/>
</dbReference>
<dbReference type="GO" id="GO:0102009">
    <property type="term" value="F:proline dipeptidase activity"/>
    <property type="evidence" value="ECO:0007669"/>
    <property type="project" value="UniProtKB-EC"/>
</dbReference>
<dbReference type="Proteomes" id="UP000515121">
    <property type="component" value="Unplaced"/>
</dbReference>
<keyword evidence="6" id="KW-0224">Dipeptidase</keyword>
<evidence type="ECO:0000259" key="16">
    <source>
        <dbReference type="SMART" id="SM01011"/>
    </source>
</evidence>
<keyword evidence="8" id="KW-0464">Manganese</keyword>
<dbReference type="RefSeq" id="XP_022749914.1">
    <property type="nucleotide sequence ID" value="XM_022894179.1"/>
</dbReference>
<evidence type="ECO:0000256" key="4">
    <source>
        <dbReference type="ARBA" id="ARBA00022723"/>
    </source>
</evidence>
<accession>A0A6P5ZAT2</accession>
<protein>
    <recommendedName>
        <fullName evidence="11">Xaa-Pro dipeptidase</fullName>
        <ecNumber evidence="10">3.4.13.9</ecNumber>
    </recommendedName>
    <alternativeName>
        <fullName evidence="14">Imidodipeptidase</fullName>
    </alternativeName>
    <alternativeName>
        <fullName evidence="12">Peptidase D</fullName>
    </alternativeName>
    <alternativeName>
        <fullName evidence="13">Proline dipeptidase</fullName>
    </alternativeName>
</protein>
<evidence type="ECO:0000256" key="13">
    <source>
        <dbReference type="ARBA" id="ARBA00044284"/>
    </source>
</evidence>
<dbReference type="InterPro" id="IPR036005">
    <property type="entry name" value="Creatinase/aminopeptidase-like"/>
</dbReference>
<comment type="catalytic activity">
    <reaction evidence="15">
        <text>Xaa-L-Pro dipeptide + H2O = an L-alpha-amino acid + L-proline</text>
        <dbReference type="Rhea" id="RHEA:76407"/>
        <dbReference type="ChEBI" id="CHEBI:15377"/>
        <dbReference type="ChEBI" id="CHEBI:59869"/>
        <dbReference type="ChEBI" id="CHEBI:60039"/>
        <dbReference type="ChEBI" id="CHEBI:195196"/>
        <dbReference type="EC" id="3.4.13.9"/>
    </reaction>
</comment>
<dbReference type="GO" id="GO:0030145">
    <property type="term" value="F:manganese ion binding"/>
    <property type="evidence" value="ECO:0007669"/>
    <property type="project" value="InterPro"/>
</dbReference>
<comment type="cofactor">
    <cofactor evidence="1">
        <name>Mn(2+)</name>
        <dbReference type="ChEBI" id="CHEBI:29035"/>
    </cofactor>
</comment>
<keyword evidence="17" id="KW-1185">Reference proteome</keyword>
<dbReference type="SUPFAM" id="SSF53092">
    <property type="entry name" value="Creatinase/prolidase N-terminal domain"/>
    <property type="match status" value="1"/>
</dbReference>
<dbReference type="PANTHER" id="PTHR48480">
    <property type="match status" value="1"/>
</dbReference>
<reference evidence="18" key="1">
    <citation type="submission" date="2025-08" db="UniProtKB">
        <authorList>
            <consortium name="RefSeq"/>
        </authorList>
    </citation>
    <scope>IDENTIFICATION</scope>
    <source>
        <tissue evidence="18">Fruit stalk</tissue>
    </source>
</reference>
<evidence type="ECO:0000256" key="6">
    <source>
        <dbReference type="ARBA" id="ARBA00022997"/>
    </source>
</evidence>
<sequence length="433" mass="48220">MASTSPSSLSPPEVPMELHISNRQKLLNCLRQHLSESSRPLHCFVLLQGGEEQTRYCTDHIELFRQESYFAYLFGVREPGFYGAIDIATGKSILFAPRLPADYAIWLGEIKPLSYFQERYKVSMVYYTDEIAQVLVDHYKGSGKPLLFLLHGLNTDSNNFSKPANFEGIENFETDLTTLHPVLTECRVLKSDSELALIQFANDISSEAHVEILEDGDMALFDMGAEYSFYGSDITCSFPVNGKFTSDQSLIYNAVLDAHNAVITTMKPGVSWVDMHKLAEKIILESLKKGNLLVGNVDDMMVERVGAIFMPHGLGHLLGIDTHDPGGYPKGVERPKEPGLKSLRTARQLQEGMVITVEPGCYFIDALLVPAMENAKTSKFFNREVVDGFKNFGGVRIESDVLVTANGSKNMTKVPRKTWEIEAVMAGGPWPFS</sequence>
<name>A0A6P5ZAT2_DURZI</name>
<dbReference type="InterPro" id="IPR000994">
    <property type="entry name" value="Pept_M24"/>
</dbReference>
<evidence type="ECO:0000256" key="1">
    <source>
        <dbReference type="ARBA" id="ARBA00001936"/>
    </source>
</evidence>
<keyword evidence="4" id="KW-0479">Metal-binding</keyword>
<evidence type="ECO:0000256" key="3">
    <source>
        <dbReference type="ARBA" id="ARBA00022670"/>
    </source>
</evidence>
<keyword evidence="5" id="KW-0378">Hydrolase</keyword>
<dbReference type="EC" id="3.4.13.9" evidence="10"/>
<keyword evidence="7" id="KW-0482">Metalloprotease</keyword>